<dbReference type="Pfam" id="PF00188">
    <property type="entry name" value="CAP"/>
    <property type="match status" value="1"/>
</dbReference>
<dbReference type="AlphaFoldDB" id="A0AAW0Y4Z6"/>
<dbReference type="PRINTS" id="PR00838">
    <property type="entry name" value="V5ALLERGEN"/>
</dbReference>
<dbReference type="CDD" id="cd05380">
    <property type="entry name" value="CAP_euk"/>
    <property type="match status" value="1"/>
</dbReference>
<feature type="compositionally biased region" description="Polar residues" evidence="1">
    <location>
        <begin position="336"/>
        <end position="349"/>
    </location>
</feature>
<proteinExistence type="predicted"/>
<dbReference type="InterPro" id="IPR018244">
    <property type="entry name" value="Allrgn_V5/Tpx1_CS"/>
</dbReference>
<dbReference type="SMART" id="SM00198">
    <property type="entry name" value="SCP"/>
    <property type="match status" value="1"/>
</dbReference>
<dbReference type="PROSITE" id="PS01010">
    <property type="entry name" value="CRISP_2"/>
    <property type="match status" value="1"/>
</dbReference>
<dbReference type="PANTHER" id="PTHR10334">
    <property type="entry name" value="CYSTEINE-RICH SECRETORY PROTEIN-RELATED"/>
    <property type="match status" value="1"/>
</dbReference>
<dbReference type="InterPro" id="IPR001283">
    <property type="entry name" value="CRISP-related"/>
</dbReference>
<reference evidence="3 4" key="1">
    <citation type="journal article" date="2024" name="BMC Genomics">
        <title>Genome assembly of redclaw crayfish (Cherax quadricarinatus) provides insights into its immune adaptation and hypoxia tolerance.</title>
        <authorList>
            <person name="Liu Z."/>
            <person name="Zheng J."/>
            <person name="Li H."/>
            <person name="Fang K."/>
            <person name="Wang S."/>
            <person name="He J."/>
            <person name="Zhou D."/>
            <person name="Weng S."/>
            <person name="Chi M."/>
            <person name="Gu Z."/>
            <person name="He J."/>
            <person name="Li F."/>
            <person name="Wang M."/>
        </authorList>
    </citation>
    <scope>NUCLEOTIDE SEQUENCE [LARGE SCALE GENOMIC DNA]</scope>
    <source>
        <strain evidence="3">ZL_2023a</strain>
    </source>
</reference>
<sequence length="521" mass="57052">MCKYSSVGPRCGSKVQTRGVGPREAADIVHQHNQLRSRVAMGQERRGVPGPQPKAANMKLMVWDKELAEVAQRHADQCLFKHDCADCRRVSRFSVGQNIFVSYQSNYDTSIQWDRALKSWYDEVALFSPTNIQPFKFTSALGHYTQMVWFSTDRVGCGYTMYQEGGWWKKLYTCNYGPGGNIILDRMYTRGTPCSSCPTDTSCSSKYPGLCSPGFVPSVSNHVLPQRPRRPTVFPTNSFAHANTNQNAKKLDARSLPQESEGQEAMFIPFNGTQPTTSDLMPYLRRAGLDAQIIRTSSLASVQGIISALPKDHIPIVLYRSGTGELTELDAQTLQPVQSEGSSITSQVPSRDRVSRSITSEGPSKDHQTLLTCNLGWSPCEVIRMDGNWTVAENKSEGVYTEVLLEEEGESAQLLVETLVVAPSTEAVCVALTHRLSLAPYTPSRAAVPDLQIGVMPLGGEVRQKTVLGTPGLWQVSRVTMSSLKTSFLLVITVGPASHPATVALDAVVVTDGMCCSSSQC</sequence>
<protein>
    <recommendedName>
        <fullName evidence="2">SCP domain-containing protein</fullName>
    </recommendedName>
</protein>
<feature type="domain" description="SCP" evidence="2">
    <location>
        <begin position="23"/>
        <end position="184"/>
    </location>
</feature>
<dbReference type="InterPro" id="IPR002413">
    <property type="entry name" value="V5_allergen-like"/>
</dbReference>
<evidence type="ECO:0000313" key="4">
    <source>
        <dbReference type="Proteomes" id="UP001445076"/>
    </source>
</evidence>
<keyword evidence="4" id="KW-1185">Reference proteome</keyword>
<dbReference type="InterPro" id="IPR035940">
    <property type="entry name" value="CAP_sf"/>
</dbReference>
<dbReference type="PRINTS" id="PR00837">
    <property type="entry name" value="V5TPXLIKE"/>
</dbReference>
<name>A0AAW0Y4Z6_CHEQU</name>
<dbReference type="PROSITE" id="PS01009">
    <property type="entry name" value="CRISP_1"/>
    <property type="match status" value="1"/>
</dbReference>
<dbReference type="GO" id="GO:0005576">
    <property type="term" value="C:extracellular region"/>
    <property type="evidence" value="ECO:0007669"/>
    <property type="project" value="InterPro"/>
</dbReference>
<organism evidence="3 4">
    <name type="scientific">Cherax quadricarinatus</name>
    <name type="common">Australian red claw crayfish</name>
    <dbReference type="NCBI Taxonomy" id="27406"/>
    <lineage>
        <taxon>Eukaryota</taxon>
        <taxon>Metazoa</taxon>
        <taxon>Ecdysozoa</taxon>
        <taxon>Arthropoda</taxon>
        <taxon>Crustacea</taxon>
        <taxon>Multicrustacea</taxon>
        <taxon>Malacostraca</taxon>
        <taxon>Eumalacostraca</taxon>
        <taxon>Eucarida</taxon>
        <taxon>Decapoda</taxon>
        <taxon>Pleocyemata</taxon>
        <taxon>Astacidea</taxon>
        <taxon>Parastacoidea</taxon>
        <taxon>Parastacidae</taxon>
        <taxon>Cherax</taxon>
    </lineage>
</organism>
<evidence type="ECO:0000256" key="1">
    <source>
        <dbReference type="SAM" id="MobiDB-lite"/>
    </source>
</evidence>
<dbReference type="Proteomes" id="UP001445076">
    <property type="component" value="Unassembled WGS sequence"/>
</dbReference>
<gene>
    <name evidence="3" type="ORF">OTU49_017031</name>
</gene>
<feature type="region of interest" description="Disordered" evidence="1">
    <location>
        <begin position="336"/>
        <end position="366"/>
    </location>
</feature>
<accession>A0AAW0Y4Z6</accession>
<evidence type="ECO:0000259" key="2">
    <source>
        <dbReference type="SMART" id="SM00198"/>
    </source>
</evidence>
<comment type="caution">
    <text evidence="3">The sequence shown here is derived from an EMBL/GenBank/DDBJ whole genome shotgun (WGS) entry which is preliminary data.</text>
</comment>
<evidence type="ECO:0000313" key="3">
    <source>
        <dbReference type="EMBL" id="KAK8746466.1"/>
    </source>
</evidence>
<dbReference type="InterPro" id="IPR014044">
    <property type="entry name" value="CAP_dom"/>
</dbReference>
<dbReference type="EMBL" id="JARKIK010000017">
    <property type="protein sequence ID" value="KAK8746466.1"/>
    <property type="molecule type" value="Genomic_DNA"/>
</dbReference>
<dbReference type="Gene3D" id="3.40.33.10">
    <property type="entry name" value="CAP"/>
    <property type="match status" value="1"/>
</dbReference>
<dbReference type="SUPFAM" id="SSF55797">
    <property type="entry name" value="PR-1-like"/>
    <property type="match status" value="1"/>
</dbReference>